<organism evidence="1 2">
    <name type="scientific">Hypothenemus hampei</name>
    <name type="common">Coffee berry borer</name>
    <dbReference type="NCBI Taxonomy" id="57062"/>
    <lineage>
        <taxon>Eukaryota</taxon>
        <taxon>Metazoa</taxon>
        <taxon>Ecdysozoa</taxon>
        <taxon>Arthropoda</taxon>
        <taxon>Hexapoda</taxon>
        <taxon>Insecta</taxon>
        <taxon>Pterygota</taxon>
        <taxon>Neoptera</taxon>
        <taxon>Endopterygota</taxon>
        <taxon>Coleoptera</taxon>
        <taxon>Polyphaga</taxon>
        <taxon>Cucujiformia</taxon>
        <taxon>Curculionidae</taxon>
        <taxon>Scolytinae</taxon>
        <taxon>Hypothenemus</taxon>
    </lineage>
</organism>
<gene>
    <name evidence="1" type="ORF">ABEB36_008936</name>
</gene>
<dbReference type="Proteomes" id="UP001566132">
    <property type="component" value="Unassembled WGS sequence"/>
</dbReference>
<comment type="caution">
    <text evidence="1">The sequence shown here is derived from an EMBL/GenBank/DDBJ whole genome shotgun (WGS) entry which is preliminary data.</text>
</comment>
<sequence length="69" mass="8100">MENASTPSQQKINLILALFECKRKELTHHYHVLRFIYEQSRKEGIGILKSKNFELRSADRGAQLCLLKR</sequence>
<dbReference type="AlphaFoldDB" id="A0ABD1ENK1"/>
<evidence type="ECO:0000313" key="1">
    <source>
        <dbReference type="EMBL" id="KAL1498080.1"/>
    </source>
</evidence>
<reference evidence="1 2" key="1">
    <citation type="submission" date="2024-05" db="EMBL/GenBank/DDBJ databases">
        <title>Genetic variation in Jamaican populations of the coffee berry borer (Hypothenemus hampei).</title>
        <authorList>
            <person name="Errbii M."/>
            <person name="Myrie A."/>
        </authorList>
    </citation>
    <scope>NUCLEOTIDE SEQUENCE [LARGE SCALE GENOMIC DNA]</scope>
    <source>
        <strain evidence="1">JA-Hopewell-2020-01-JO</strain>
        <tissue evidence="1">Whole body</tissue>
    </source>
</reference>
<dbReference type="EMBL" id="JBDJPC010000006">
    <property type="protein sequence ID" value="KAL1498080.1"/>
    <property type="molecule type" value="Genomic_DNA"/>
</dbReference>
<protein>
    <submittedName>
        <fullName evidence="1">Uncharacterized protein</fullName>
    </submittedName>
</protein>
<proteinExistence type="predicted"/>
<accession>A0ABD1ENK1</accession>
<keyword evidence="2" id="KW-1185">Reference proteome</keyword>
<name>A0ABD1ENK1_HYPHA</name>
<evidence type="ECO:0000313" key="2">
    <source>
        <dbReference type="Proteomes" id="UP001566132"/>
    </source>
</evidence>